<evidence type="ECO:0000256" key="7">
    <source>
        <dbReference type="RuleBase" id="RU003942"/>
    </source>
</evidence>
<feature type="transmembrane region" description="Helical" evidence="8">
    <location>
        <begin position="32"/>
        <end position="50"/>
    </location>
</feature>
<name>A0ABR5NAD9_BRECH</name>
<keyword evidence="5 8" id="KW-1133">Transmembrane helix</keyword>
<keyword evidence="2" id="KW-0813">Transport</keyword>
<evidence type="ECO:0000256" key="3">
    <source>
        <dbReference type="ARBA" id="ARBA00022475"/>
    </source>
</evidence>
<evidence type="ECO:0000256" key="8">
    <source>
        <dbReference type="SAM" id="Phobius"/>
    </source>
</evidence>
<gene>
    <name evidence="9" type="ORF">AN963_01375</name>
</gene>
<dbReference type="InterPro" id="IPR045324">
    <property type="entry name" value="Small_multidrug_res"/>
</dbReference>
<evidence type="ECO:0000313" key="10">
    <source>
        <dbReference type="Proteomes" id="UP000051063"/>
    </source>
</evidence>
<keyword evidence="10" id="KW-1185">Reference proteome</keyword>
<dbReference type="Pfam" id="PF00893">
    <property type="entry name" value="Multi_Drug_Res"/>
    <property type="match status" value="1"/>
</dbReference>
<dbReference type="RefSeq" id="WP_055742775.1">
    <property type="nucleotide sequence ID" value="NZ_LJJB01000007.1"/>
</dbReference>
<keyword evidence="3" id="KW-1003">Cell membrane</keyword>
<evidence type="ECO:0000256" key="4">
    <source>
        <dbReference type="ARBA" id="ARBA00022692"/>
    </source>
</evidence>
<keyword evidence="6 8" id="KW-0472">Membrane</keyword>
<comment type="caution">
    <text evidence="9">The sequence shown here is derived from an EMBL/GenBank/DDBJ whole genome shotgun (WGS) entry which is preliminary data.</text>
</comment>
<evidence type="ECO:0000256" key="2">
    <source>
        <dbReference type="ARBA" id="ARBA00022448"/>
    </source>
</evidence>
<comment type="subcellular location">
    <subcellularLocation>
        <location evidence="1 7">Cell membrane</location>
        <topology evidence="1 7">Multi-pass membrane protein</topology>
    </subcellularLocation>
</comment>
<dbReference type="PANTHER" id="PTHR30561:SF1">
    <property type="entry name" value="MULTIDRUG TRANSPORTER EMRE"/>
    <property type="match status" value="1"/>
</dbReference>
<dbReference type="SUPFAM" id="SSF103481">
    <property type="entry name" value="Multidrug resistance efflux transporter EmrE"/>
    <property type="match status" value="1"/>
</dbReference>
<dbReference type="PANTHER" id="PTHR30561">
    <property type="entry name" value="SMR FAMILY PROTON-DEPENDENT DRUG EFFLUX TRANSPORTER SUGE"/>
    <property type="match status" value="1"/>
</dbReference>
<organism evidence="9 10">
    <name type="scientific">Brevibacillus choshinensis</name>
    <dbReference type="NCBI Taxonomy" id="54911"/>
    <lineage>
        <taxon>Bacteria</taxon>
        <taxon>Bacillati</taxon>
        <taxon>Bacillota</taxon>
        <taxon>Bacilli</taxon>
        <taxon>Bacillales</taxon>
        <taxon>Paenibacillaceae</taxon>
        <taxon>Brevibacillus</taxon>
    </lineage>
</organism>
<evidence type="ECO:0000256" key="5">
    <source>
        <dbReference type="ARBA" id="ARBA00022989"/>
    </source>
</evidence>
<evidence type="ECO:0000256" key="1">
    <source>
        <dbReference type="ARBA" id="ARBA00004651"/>
    </source>
</evidence>
<dbReference type="EMBL" id="LJJB01000007">
    <property type="protein sequence ID" value="KQL48489.1"/>
    <property type="molecule type" value="Genomic_DNA"/>
</dbReference>
<keyword evidence="4 7" id="KW-0812">Transmembrane</keyword>
<proteinExistence type="inferred from homology"/>
<sequence length="127" mass="13425">MSWVYLLLAIGLEVAGTTSMKMSEGMTKPIPSVLMFVFYVMCFSSLSLALKEMEVGTAYAIWSGLGTAAIAVIGVYFFNDLFTVKKGIAIALIISGCVLLNLGDGAHGEMPSKGTSDAGMAVKELRS</sequence>
<reference evidence="9 10" key="1">
    <citation type="submission" date="2015-09" db="EMBL/GenBank/DDBJ databases">
        <title>Genome sequencing project for genomic taxonomy and phylogenomics of Bacillus-like bacteria.</title>
        <authorList>
            <person name="Liu B."/>
            <person name="Wang J."/>
            <person name="Zhu Y."/>
            <person name="Liu G."/>
            <person name="Chen Q."/>
            <person name="Chen Z."/>
            <person name="Lan J."/>
            <person name="Che J."/>
            <person name="Ge C."/>
            <person name="Shi H."/>
            <person name="Pan Z."/>
            <person name="Liu X."/>
        </authorList>
    </citation>
    <scope>NUCLEOTIDE SEQUENCE [LARGE SCALE GENOMIC DNA]</scope>
    <source>
        <strain evidence="9 10">DSM 8552</strain>
    </source>
</reference>
<dbReference type="InterPro" id="IPR037185">
    <property type="entry name" value="EmrE-like"/>
</dbReference>
<feature type="transmembrane region" description="Helical" evidence="8">
    <location>
        <begin position="57"/>
        <end position="78"/>
    </location>
</feature>
<feature type="transmembrane region" description="Helical" evidence="8">
    <location>
        <begin position="84"/>
        <end position="103"/>
    </location>
</feature>
<evidence type="ECO:0000313" key="9">
    <source>
        <dbReference type="EMBL" id="KQL48489.1"/>
    </source>
</evidence>
<accession>A0ABR5NAD9</accession>
<dbReference type="InterPro" id="IPR000390">
    <property type="entry name" value="Small_drug/metabolite_transptr"/>
</dbReference>
<comment type="similarity">
    <text evidence="7">Belongs to the drug/metabolite transporter (DMT) superfamily. Small multidrug resistance (SMR) (TC 2.A.7.1) family.</text>
</comment>
<evidence type="ECO:0000256" key="6">
    <source>
        <dbReference type="ARBA" id="ARBA00023136"/>
    </source>
</evidence>
<dbReference type="Gene3D" id="1.10.3730.20">
    <property type="match status" value="1"/>
</dbReference>
<protein>
    <recommendedName>
        <fullName evidence="11">QacE family quaternary ammonium compound efflux SMR transporter</fullName>
    </recommendedName>
</protein>
<evidence type="ECO:0008006" key="11">
    <source>
        <dbReference type="Google" id="ProtNLM"/>
    </source>
</evidence>
<dbReference type="Proteomes" id="UP000051063">
    <property type="component" value="Unassembled WGS sequence"/>
</dbReference>